<evidence type="ECO:0000256" key="6">
    <source>
        <dbReference type="SAM" id="MobiDB-lite"/>
    </source>
</evidence>
<protein>
    <submittedName>
        <fullName evidence="8">Branched-chain amino acid ABC transporter permease</fullName>
    </submittedName>
</protein>
<dbReference type="AlphaFoldDB" id="A0A2A2WRW9"/>
<evidence type="ECO:0000256" key="5">
    <source>
        <dbReference type="ARBA" id="ARBA00023136"/>
    </source>
</evidence>
<feature type="transmembrane region" description="Helical" evidence="7">
    <location>
        <begin position="163"/>
        <end position="181"/>
    </location>
</feature>
<evidence type="ECO:0000256" key="4">
    <source>
        <dbReference type="ARBA" id="ARBA00022989"/>
    </source>
</evidence>
<dbReference type="GO" id="GO:0005886">
    <property type="term" value="C:plasma membrane"/>
    <property type="evidence" value="ECO:0007669"/>
    <property type="project" value="UniProtKB-SubCell"/>
</dbReference>
<dbReference type="GO" id="GO:0015658">
    <property type="term" value="F:branched-chain amino acid transmembrane transporter activity"/>
    <property type="evidence" value="ECO:0007669"/>
    <property type="project" value="InterPro"/>
</dbReference>
<feature type="transmembrane region" description="Helical" evidence="7">
    <location>
        <begin position="358"/>
        <end position="381"/>
    </location>
</feature>
<feature type="transmembrane region" description="Helical" evidence="7">
    <location>
        <begin position="51"/>
        <end position="68"/>
    </location>
</feature>
<accession>A0A2A2WRW9</accession>
<evidence type="ECO:0000313" key="8">
    <source>
        <dbReference type="EMBL" id="PAY23773.1"/>
    </source>
</evidence>
<dbReference type="PANTHER" id="PTHR30482:SF5">
    <property type="entry name" value="ABC TRANSPORTER PERMEASE PROTEIN"/>
    <property type="match status" value="1"/>
</dbReference>
<reference evidence="9" key="1">
    <citation type="submission" date="2017-09" db="EMBL/GenBank/DDBJ databases">
        <authorList>
            <person name="Zhang Y."/>
            <person name="Huang X."/>
            <person name="Liu J."/>
            <person name="Lu L."/>
            <person name="Peng K."/>
        </authorList>
    </citation>
    <scope>NUCLEOTIDE SEQUENCE [LARGE SCALE GENOMIC DNA]</scope>
    <source>
        <strain evidence="9">S-XJ-1</strain>
    </source>
</reference>
<dbReference type="Proteomes" id="UP000218810">
    <property type="component" value="Unassembled WGS sequence"/>
</dbReference>
<dbReference type="InterPro" id="IPR043428">
    <property type="entry name" value="LivM-like"/>
</dbReference>
<gene>
    <name evidence="8" type="ORF">CEY15_05890</name>
</gene>
<feature type="transmembrane region" description="Helical" evidence="7">
    <location>
        <begin position="299"/>
        <end position="326"/>
    </location>
</feature>
<dbReference type="Pfam" id="PF02653">
    <property type="entry name" value="BPD_transp_2"/>
    <property type="match status" value="1"/>
</dbReference>
<comment type="caution">
    <text evidence="8">The sequence shown here is derived from an EMBL/GenBank/DDBJ whole genome shotgun (WGS) entry which is preliminary data.</text>
</comment>
<feature type="transmembrane region" description="Helical" evidence="7">
    <location>
        <begin position="127"/>
        <end position="156"/>
    </location>
</feature>
<evidence type="ECO:0000256" key="3">
    <source>
        <dbReference type="ARBA" id="ARBA00022692"/>
    </source>
</evidence>
<evidence type="ECO:0000256" key="7">
    <source>
        <dbReference type="SAM" id="Phobius"/>
    </source>
</evidence>
<feature type="region of interest" description="Disordered" evidence="6">
    <location>
        <begin position="1"/>
        <end position="30"/>
    </location>
</feature>
<sequence>MSTLVSEAGPSGSSTPRTATGRRAGFFGGPRGRPELYSSYRQEQALFNTRAKALGAAVLLVVAVLLPLNVSDDVLRILGLGLVLAIGGIGLNLITGYAGQISLGHAFFVGVGAYTASVVAGNPEGRALGLGITFIPAWILAAGAMAALCGVIVAPLATRLRGLYLAVVTLGLVFLGTYIFTEWGSVTGGQGVGREAPRPILFGDDLTLDSAFTSDQKLYWFFLALLLIGALAARNIVRSRVGRAFGAIRDRDIAAGVMGVDLARYKLIAFTVSSFYAGVCGSLLFVANRHFGPEQFGLIMSIQFVAIVFIGGAATISGTIMGALLIASLPRISSEMAHFVPYISTAPNVSPNIYEVEAILYGGLIVAFLLFEPRGLFGIWLRVRMYWKSFPFTY</sequence>
<organism evidence="8 9">
    <name type="scientific">Dietzia natronolimnaea</name>
    <dbReference type="NCBI Taxonomy" id="161920"/>
    <lineage>
        <taxon>Bacteria</taxon>
        <taxon>Bacillati</taxon>
        <taxon>Actinomycetota</taxon>
        <taxon>Actinomycetes</taxon>
        <taxon>Mycobacteriales</taxon>
        <taxon>Dietziaceae</taxon>
        <taxon>Dietzia</taxon>
    </lineage>
</organism>
<feature type="transmembrane region" description="Helical" evidence="7">
    <location>
        <begin position="267"/>
        <end position="287"/>
    </location>
</feature>
<keyword evidence="3 7" id="KW-0812">Transmembrane</keyword>
<evidence type="ECO:0000256" key="1">
    <source>
        <dbReference type="ARBA" id="ARBA00004651"/>
    </source>
</evidence>
<dbReference type="InterPro" id="IPR001851">
    <property type="entry name" value="ABC_transp_permease"/>
</dbReference>
<dbReference type="RefSeq" id="WP_095717682.1">
    <property type="nucleotide sequence ID" value="NZ_NTGA01000012.1"/>
</dbReference>
<dbReference type="OrthoDB" id="9814461at2"/>
<feature type="transmembrane region" description="Helical" evidence="7">
    <location>
        <begin position="74"/>
        <end position="94"/>
    </location>
</feature>
<dbReference type="CDD" id="cd06581">
    <property type="entry name" value="TM_PBP1_LivM_like"/>
    <property type="match status" value="1"/>
</dbReference>
<evidence type="ECO:0000313" key="9">
    <source>
        <dbReference type="Proteomes" id="UP000218810"/>
    </source>
</evidence>
<keyword evidence="2" id="KW-1003">Cell membrane</keyword>
<evidence type="ECO:0000256" key="2">
    <source>
        <dbReference type="ARBA" id="ARBA00022475"/>
    </source>
</evidence>
<dbReference type="PANTHER" id="PTHR30482">
    <property type="entry name" value="HIGH-AFFINITY BRANCHED-CHAIN AMINO ACID TRANSPORT SYSTEM PERMEASE"/>
    <property type="match status" value="1"/>
</dbReference>
<keyword evidence="9" id="KW-1185">Reference proteome</keyword>
<feature type="transmembrane region" description="Helical" evidence="7">
    <location>
        <begin position="218"/>
        <end position="237"/>
    </location>
</feature>
<keyword evidence="5 7" id="KW-0472">Membrane</keyword>
<comment type="subcellular location">
    <subcellularLocation>
        <location evidence="1">Cell membrane</location>
        <topology evidence="1">Multi-pass membrane protein</topology>
    </subcellularLocation>
</comment>
<proteinExistence type="predicted"/>
<feature type="transmembrane region" description="Helical" evidence="7">
    <location>
        <begin position="101"/>
        <end position="121"/>
    </location>
</feature>
<feature type="compositionally biased region" description="Polar residues" evidence="6">
    <location>
        <begin position="1"/>
        <end position="16"/>
    </location>
</feature>
<keyword evidence="4 7" id="KW-1133">Transmembrane helix</keyword>
<name>A0A2A2WRW9_9ACTN</name>
<dbReference type="EMBL" id="NTGA01000012">
    <property type="protein sequence ID" value="PAY23773.1"/>
    <property type="molecule type" value="Genomic_DNA"/>
</dbReference>